<evidence type="ECO:0000256" key="1">
    <source>
        <dbReference type="ARBA" id="ARBA00007447"/>
    </source>
</evidence>
<keyword evidence="2 8" id="KW-0645">Protease</keyword>
<evidence type="ECO:0000256" key="4">
    <source>
        <dbReference type="ARBA" id="ARBA00022750"/>
    </source>
</evidence>
<dbReference type="AlphaFoldDB" id="A0AAN8IVZ0"/>
<dbReference type="Gene3D" id="2.40.70.10">
    <property type="entry name" value="Acid Proteases"/>
    <property type="match status" value="1"/>
</dbReference>
<dbReference type="CDD" id="cd05471">
    <property type="entry name" value="pepsin_like"/>
    <property type="match status" value="1"/>
</dbReference>
<comment type="caution">
    <text evidence="8">The sequence shown here is derived from an EMBL/GenBank/DDBJ whole genome shotgun (WGS) entry which is preliminary data.</text>
</comment>
<dbReference type="SUPFAM" id="SSF50630">
    <property type="entry name" value="Acid proteases"/>
    <property type="match status" value="1"/>
</dbReference>
<dbReference type="EMBL" id="WIXE01003939">
    <property type="protein sequence ID" value="KAK5983477.1"/>
    <property type="molecule type" value="Genomic_DNA"/>
</dbReference>
<feature type="domain" description="Peptidase A1" evidence="7">
    <location>
        <begin position="1"/>
        <end position="238"/>
    </location>
</feature>
<comment type="similarity">
    <text evidence="1">Belongs to the peptidase A1 family.</text>
</comment>
<keyword evidence="5" id="KW-0378">Hydrolase</keyword>
<dbReference type="InterPro" id="IPR034164">
    <property type="entry name" value="Pepsin-like_dom"/>
</dbReference>
<dbReference type="PROSITE" id="PS51767">
    <property type="entry name" value="PEPTIDASE_A1"/>
    <property type="match status" value="1"/>
</dbReference>
<dbReference type="InterPro" id="IPR033121">
    <property type="entry name" value="PEPTIDASE_A1"/>
</dbReference>
<keyword evidence="6" id="KW-0325">Glycoprotein</keyword>
<dbReference type="Proteomes" id="UP001331761">
    <property type="component" value="Unassembled WGS sequence"/>
</dbReference>
<sequence length="243" mass="25998">FGGSNDQQLIVPQTTFGLATHISADFKDDPTDGILGLAFTSLAADGVVPPLINAINQNLLDQPLFTVWMEHRGSLEGAPGGAFTYGAIDTTNCGPIIAYQPLSSATYFQFKMAAIGMGSYKTSKVYEVISDTGTSFIGGPKAVTDELAKAAGAKYSILEESYTIDCNAKPPTLDVTIGNNVYSIDPVNYIVSAGNNKCLFAIFPFEFGGFGPSWILGDPFIRQFCNIYDIGQQRMGFAPSLQK</sequence>
<evidence type="ECO:0000259" key="7">
    <source>
        <dbReference type="PROSITE" id="PS51767"/>
    </source>
</evidence>
<dbReference type="GO" id="GO:0006508">
    <property type="term" value="P:proteolysis"/>
    <property type="evidence" value="ECO:0007669"/>
    <property type="project" value="UniProtKB-KW"/>
</dbReference>
<evidence type="ECO:0000256" key="3">
    <source>
        <dbReference type="ARBA" id="ARBA00022729"/>
    </source>
</evidence>
<dbReference type="GO" id="GO:0005764">
    <property type="term" value="C:lysosome"/>
    <property type="evidence" value="ECO:0007669"/>
    <property type="project" value="TreeGrafter"/>
</dbReference>
<evidence type="ECO:0000256" key="6">
    <source>
        <dbReference type="ARBA" id="ARBA00023180"/>
    </source>
</evidence>
<dbReference type="InterPro" id="IPR021109">
    <property type="entry name" value="Peptidase_aspartic_dom_sf"/>
</dbReference>
<accession>A0AAN8IVZ0</accession>
<keyword evidence="3" id="KW-0732">Signal</keyword>
<dbReference type="InterPro" id="IPR001461">
    <property type="entry name" value="Aspartic_peptidase_A1"/>
</dbReference>
<gene>
    <name evidence="8" type="ORF">GCK32_016125</name>
</gene>
<dbReference type="FunFam" id="2.40.70.10:FF:000052">
    <property type="entry name" value="ASpartyl Protease"/>
    <property type="match status" value="1"/>
</dbReference>
<dbReference type="PANTHER" id="PTHR47966">
    <property type="entry name" value="BETA-SITE APP-CLEAVING ENZYME, ISOFORM A-RELATED"/>
    <property type="match status" value="1"/>
</dbReference>
<dbReference type="PRINTS" id="PR00792">
    <property type="entry name" value="PEPSIN"/>
</dbReference>
<keyword evidence="9" id="KW-1185">Reference proteome</keyword>
<proteinExistence type="inferred from homology"/>
<organism evidence="8 9">
    <name type="scientific">Trichostrongylus colubriformis</name>
    <name type="common">Black scour worm</name>
    <dbReference type="NCBI Taxonomy" id="6319"/>
    <lineage>
        <taxon>Eukaryota</taxon>
        <taxon>Metazoa</taxon>
        <taxon>Ecdysozoa</taxon>
        <taxon>Nematoda</taxon>
        <taxon>Chromadorea</taxon>
        <taxon>Rhabditida</taxon>
        <taxon>Rhabditina</taxon>
        <taxon>Rhabditomorpha</taxon>
        <taxon>Strongyloidea</taxon>
        <taxon>Trichostrongylidae</taxon>
        <taxon>Trichostrongylus</taxon>
    </lineage>
</organism>
<dbReference type="Pfam" id="PF00026">
    <property type="entry name" value="Asp"/>
    <property type="match status" value="1"/>
</dbReference>
<evidence type="ECO:0000313" key="9">
    <source>
        <dbReference type="Proteomes" id="UP001331761"/>
    </source>
</evidence>
<dbReference type="PANTHER" id="PTHR47966:SF16">
    <property type="entry name" value="ASPARTIC PROTEASE 6"/>
    <property type="match status" value="1"/>
</dbReference>
<reference evidence="8 9" key="1">
    <citation type="submission" date="2019-10" db="EMBL/GenBank/DDBJ databases">
        <title>Assembly and Annotation for the nematode Trichostrongylus colubriformis.</title>
        <authorList>
            <person name="Martin J."/>
        </authorList>
    </citation>
    <scope>NUCLEOTIDE SEQUENCE [LARGE SCALE GENOMIC DNA]</scope>
    <source>
        <strain evidence="8">G859</strain>
        <tissue evidence="8">Whole worm</tissue>
    </source>
</reference>
<dbReference type="GO" id="GO:0004190">
    <property type="term" value="F:aspartic-type endopeptidase activity"/>
    <property type="evidence" value="ECO:0007669"/>
    <property type="project" value="UniProtKB-KW"/>
</dbReference>
<evidence type="ECO:0000313" key="8">
    <source>
        <dbReference type="EMBL" id="KAK5983477.1"/>
    </source>
</evidence>
<evidence type="ECO:0000256" key="2">
    <source>
        <dbReference type="ARBA" id="ARBA00022670"/>
    </source>
</evidence>
<protein>
    <submittedName>
        <fullName evidence="8">Eukaryotic aspartyl protease</fullName>
    </submittedName>
</protein>
<name>A0AAN8IVZ0_TRICO</name>
<keyword evidence="4" id="KW-0064">Aspartyl protease</keyword>
<evidence type="ECO:0000256" key="5">
    <source>
        <dbReference type="ARBA" id="ARBA00022801"/>
    </source>
</evidence>
<feature type="non-terminal residue" evidence="8">
    <location>
        <position position="1"/>
    </location>
</feature>